<gene>
    <name evidence="1" type="ORF">PCO31010_02601</name>
</gene>
<sequence>MNNIPTRYISARENIPVGVIYPLGMNCCNAGMDINEIRLTNLRGLADRAGGRPALAARMEMSYQLLQNYIGKTPIKRIGDKTARRAEDVFGLPHGWMDMRHDEAKIVSAKGVNWPFTIERARFDRLPDSEKARVARFVRDTVEAWEQEHAPETREAS</sequence>
<dbReference type="Proteomes" id="UP000343335">
    <property type="component" value="Unassembled WGS sequence"/>
</dbReference>
<dbReference type="EMBL" id="CABPSA010000004">
    <property type="protein sequence ID" value="VVE10051.1"/>
    <property type="molecule type" value="Genomic_DNA"/>
</dbReference>
<organism evidence="1 2">
    <name type="scientific">Pandoraea commovens</name>
    <dbReference type="NCBI Taxonomy" id="2508289"/>
    <lineage>
        <taxon>Bacteria</taxon>
        <taxon>Pseudomonadati</taxon>
        <taxon>Pseudomonadota</taxon>
        <taxon>Betaproteobacteria</taxon>
        <taxon>Burkholderiales</taxon>
        <taxon>Burkholderiaceae</taxon>
        <taxon>Pandoraea</taxon>
    </lineage>
</organism>
<name>A0A5E4VD47_9BURK</name>
<evidence type="ECO:0000313" key="2">
    <source>
        <dbReference type="Proteomes" id="UP000343335"/>
    </source>
</evidence>
<evidence type="ECO:0008006" key="3">
    <source>
        <dbReference type="Google" id="ProtNLM"/>
    </source>
</evidence>
<dbReference type="AlphaFoldDB" id="A0A5E4VD47"/>
<protein>
    <recommendedName>
        <fullName evidence="3">XRE family transcriptional regulator</fullName>
    </recommendedName>
</protein>
<evidence type="ECO:0000313" key="1">
    <source>
        <dbReference type="EMBL" id="VVE10051.1"/>
    </source>
</evidence>
<proteinExistence type="predicted"/>
<reference evidence="1 2" key="1">
    <citation type="submission" date="2019-08" db="EMBL/GenBank/DDBJ databases">
        <authorList>
            <person name="Peeters C."/>
        </authorList>
    </citation>
    <scope>NUCLEOTIDE SEQUENCE [LARGE SCALE GENOMIC DNA]</scope>
    <source>
        <strain evidence="1 2">LMG 31010</strain>
    </source>
</reference>
<accession>A0A5E4VD47</accession>